<evidence type="ECO:0000313" key="1">
    <source>
        <dbReference type="EMBL" id="GEO71017.1"/>
    </source>
</evidence>
<reference evidence="1 2" key="1">
    <citation type="submission" date="2019-07" db="EMBL/GenBank/DDBJ databases">
        <title>Whole genome shotgun sequence of Lactobacillus zymae NBRC 107157.</title>
        <authorList>
            <person name="Hosoyama A."/>
            <person name="Uohara A."/>
            <person name="Ohji S."/>
            <person name="Ichikawa N."/>
        </authorList>
    </citation>
    <scope>NUCLEOTIDE SEQUENCE [LARGE SCALE GENOMIC DNA]</scope>
    <source>
        <strain evidence="1 2">NBRC 107157</strain>
    </source>
</reference>
<dbReference type="EMBL" id="BJZK01000001">
    <property type="protein sequence ID" value="GEO71017.1"/>
    <property type="molecule type" value="Genomic_DNA"/>
</dbReference>
<name>A0ABQ0WWS6_9LACO</name>
<keyword evidence="2" id="KW-1185">Reference proteome</keyword>
<proteinExistence type="predicted"/>
<organism evidence="1 2">
    <name type="scientific">Levilactobacillus zymae</name>
    <dbReference type="NCBI Taxonomy" id="267363"/>
    <lineage>
        <taxon>Bacteria</taxon>
        <taxon>Bacillati</taxon>
        <taxon>Bacillota</taxon>
        <taxon>Bacilli</taxon>
        <taxon>Lactobacillales</taxon>
        <taxon>Lactobacillaceae</taxon>
        <taxon>Levilactobacillus</taxon>
    </lineage>
</organism>
<protein>
    <submittedName>
        <fullName evidence="1">Uncharacterized protein</fullName>
    </submittedName>
</protein>
<dbReference type="Proteomes" id="UP000321794">
    <property type="component" value="Unassembled WGS sequence"/>
</dbReference>
<sequence length="56" mass="6542">MQPKRKEDGDWCLEIGRSNGDKRRSFNVAMTKRLGTKRLESHETFPYSKGNLSKQE</sequence>
<gene>
    <name evidence="1" type="ORF">LZY01_01850</name>
</gene>
<evidence type="ECO:0000313" key="2">
    <source>
        <dbReference type="Proteomes" id="UP000321794"/>
    </source>
</evidence>
<accession>A0ABQ0WWS6</accession>
<comment type="caution">
    <text evidence="1">The sequence shown here is derived from an EMBL/GenBank/DDBJ whole genome shotgun (WGS) entry which is preliminary data.</text>
</comment>